<dbReference type="Proteomes" id="UP000886890">
    <property type="component" value="Unassembled WGS sequence"/>
</dbReference>
<protein>
    <submittedName>
        <fullName evidence="2">Uncharacterized protein</fullName>
    </submittedName>
</protein>
<reference evidence="2" key="1">
    <citation type="journal article" date="2021" name="PeerJ">
        <title>Extensive microbial diversity within the chicken gut microbiome revealed by metagenomics and culture.</title>
        <authorList>
            <person name="Gilroy R."/>
            <person name="Ravi A."/>
            <person name="Getino M."/>
            <person name="Pursley I."/>
            <person name="Horton D.L."/>
            <person name="Alikhan N.F."/>
            <person name="Baker D."/>
            <person name="Gharbi K."/>
            <person name="Hall N."/>
            <person name="Watson M."/>
            <person name="Adriaenssens E.M."/>
            <person name="Foster-Nyarko E."/>
            <person name="Jarju S."/>
            <person name="Secka A."/>
            <person name="Antonio M."/>
            <person name="Oren A."/>
            <person name="Chaudhuri R.R."/>
            <person name="La Ragione R."/>
            <person name="Hildebrand F."/>
            <person name="Pallen M.J."/>
        </authorList>
    </citation>
    <scope>NUCLEOTIDE SEQUENCE</scope>
    <source>
        <strain evidence="2">CHK183-1962</strain>
    </source>
</reference>
<evidence type="ECO:0000313" key="2">
    <source>
        <dbReference type="EMBL" id="HIX76242.1"/>
    </source>
</evidence>
<feature type="non-terminal residue" evidence="2">
    <location>
        <position position="1"/>
    </location>
</feature>
<gene>
    <name evidence="2" type="ORF">H9734_01395</name>
</gene>
<evidence type="ECO:0000313" key="3">
    <source>
        <dbReference type="Proteomes" id="UP000886890"/>
    </source>
</evidence>
<feature type="region of interest" description="Disordered" evidence="1">
    <location>
        <begin position="29"/>
        <end position="51"/>
    </location>
</feature>
<reference evidence="2" key="2">
    <citation type="submission" date="2021-04" db="EMBL/GenBank/DDBJ databases">
        <authorList>
            <person name="Gilroy R."/>
        </authorList>
    </citation>
    <scope>NUCLEOTIDE SEQUENCE</scope>
    <source>
        <strain evidence="2">CHK183-1962</strain>
    </source>
</reference>
<proteinExistence type="predicted"/>
<dbReference type="AlphaFoldDB" id="A0A9D2BI24"/>
<comment type="caution">
    <text evidence="2">The sequence shown here is derived from an EMBL/GenBank/DDBJ whole genome shotgun (WGS) entry which is preliminary data.</text>
</comment>
<sequence length="106" mass="11329">SISFYLLLTLFTDSIPLFPEKWKGVRNAADGNRPPAGSGARIGVPADEHGHIGRRTGRNMECVLTPTGGQTGAVCSPAFRADDLFIRRQLVSALSPADTPPLSVRL</sequence>
<accession>A0A9D2BI24</accession>
<name>A0A9D2BI24_9FIRM</name>
<organism evidence="2 3">
    <name type="scientific">Candidatus Fusicatenibacter merdavium</name>
    <dbReference type="NCBI Taxonomy" id="2838600"/>
    <lineage>
        <taxon>Bacteria</taxon>
        <taxon>Bacillati</taxon>
        <taxon>Bacillota</taxon>
        <taxon>Clostridia</taxon>
        <taxon>Lachnospirales</taxon>
        <taxon>Lachnospiraceae</taxon>
        <taxon>Fusicatenibacter</taxon>
    </lineage>
</organism>
<evidence type="ECO:0000256" key="1">
    <source>
        <dbReference type="SAM" id="MobiDB-lite"/>
    </source>
</evidence>
<dbReference type="EMBL" id="DXEK01000018">
    <property type="protein sequence ID" value="HIX76242.1"/>
    <property type="molecule type" value="Genomic_DNA"/>
</dbReference>